<dbReference type="Pfam" id="PF00106">
    <property type="entry name" value="adh_short"/>
    <property type="match status" value="1"/>
</dbReference>
<dbReference type="Proteomes" id="UP000807469">
    <property type="component" value="Unassembled WGS sequence"/>
</dbReference>
<organism evidence="2 3">
    <name type="scientific">Pholiota conissans</name>
    <dbReference type="NCBI Taxonomy" id="109636"/>
    <lineage>
        <taxon>Eukaryota</taxon>
        <taxon>Fungi</taxon>
        <taxon>Dikarya</taxon>
        <taxon>Basidiomycota</taxon>
        <taxon>Agaricomycotina</taxon>
        <taxon>Agaricomycetes</taxon>
        <taxon>Agaricomycetidae</taxon>
        <taxon>Agaricales</taxon>
        <taxon>Agaricineae</taxon>
        <taxon>Strophariaceae</taxon>
        <taxon>Pholiota</taxon>
    </lineage>
</organism>
<dbReference type="PANTHER" id="PTHR43157">
    <property type="entry name" value="PHOSPHATIDYLINOSITOL-GLYCAN BIOSYNTHESIS CLASS F PROTEIN-RELATED"/>
    <property type="match status" value="1"/>
</dbReference>
<protein>
    <submittedName>
        <fullName evidence="2">NAD(P)-binding protein</fullName>
    </submittedName>
</protein>
<dbReference type="PANTHER" id="PTHR43157:SF31">
    <property type="entry name" value="PHOSPHATIDYLINOSITOL-GLYCAN BIOSYNTHESIS CLASS F PROTEIN"/>
    <property type="match status" value="1"/>
</dbReference>
<dbReference type="InterPro" id="IPR002347">
    <property type="entry name" value="SDR_fam"/>
</dbReference>
<gene>
    <name evidence="2" type="ORF">BDN70DRAFT_870290</name>
</gene>
<dbReference type="GO" id="GO:0016491">
    <property type="term" value="F:oxidoreductase activity"/>
    <property type="evidence" value="ECO:0007669"/>
    <property type="project" value="UniProtKB-KW"/>
</dbReference>
<dbReference type="OrthoDB" id="191139at2759"/>
<evidence type="ECO:0000313" key="2">
    <source>
        <dbReference type="EMBL" id="KAF9486202.1"/>
    </source>
</evidence>
<reference evidence="2" key="1">
    <citation type="submission" date="2020-11" db="EMBL/GenBank/DDBJ databases">
        <authorList>
            <consortium name="DOE Joint Genome Institute"/>
            <person name="Ahrendt S."/>
            <person name="Riley R."/>
            <person name="Andreopoulos W."/>
            <person name="Labutti K."/>
            <person name="Pangilinan J."/>
            <person name="Ruiz-Duenas F.J."/>
            <person name="Barrasa J.M."/>
            <person name="Sanchez-Garcia M."/>
            <person name="Camarero S."/>
            <person name="Miyauchi S."/>
            <person name="Serrano A."/>
            <person name="Linde D."/>
            <person name="Babiker R."/>
            <person name="Drula E."/>
            <person name="Ayuso-Fernandez I."/>
            <person name="Pacheco R."/>
            <person name="Padilla G."/>
            <person name="Ferreira P."/>
            <person name="Barriuso J."/>
            <person name="Kellner H."/>
            <person name="Castanera R."/>
            <person name="Alfaro M."/>
            <person name="Ramirez L."/>
            <person name="Pisabarro A.G."/>
            <person name="Kuo A."/>
            <person name="Tritt A."/>
            <person name="Lipzen A."/>
            <person name="He G."/>
            <person name="Yan M."/>
            <person name="Ng V."/>
            <person name="Cullen D."/>
            <person name="Martin F."/>
            <person name="Rosso M.-N."/>
            <person name="Henrissat B."/>
            <person name="Hibbett D."/>
            <person name="Martinez A.T."/>
            <person name="Grigoriev I.V."/>
        </authorList>
    </citation>
    <scope>NUCLEOTIDE SEQUENCE</scope>
    <source>
        <strain evidence="2">CIRM-BRFM 674</strain>
    </source>
</reference>
<dbReference type="PRINTS" id="PR00081">
    <property type="entry name" value="GDHRDH"/>
</dbReference>
<evidence type="ECO:0000256" key="1">
    <source>
        <dbReference type="ARBA" id="ARBA00023002"/>
    </source>
</evidence>
<name>A0A9P6D0D2_9AGAR</name>
<keyword evidence="3" id="KW-1185">Reference proteome</keyword>
<dbReference type="AlphaFoldDB" id="A0A9P6D0D2"/>
<proteinExistence type="predicted"/>
<comment type="caution">
    <text evidence="2">The sequence shown here is derived from an EMBL/GenBank/DDBJ whole genome shotgun (WGS) entry which is preliminary data.</text>
</comment>
<dbReference type="EMBL" id="MU155131">
    <property type="protein sequence ID" value="KAF9486202.1"/>
    <property type="molecule type" value="Genomic_DNA"/>
</dbReference>
<keyword evidence="1" id="KW-0560">Oxidoreductase</keyword>
<dbReference type="InterPro" id="IPR036291">
    <property type="entry name" value="NAD(P)-bd_dom_sf"/>
</dbReference>
<dbReference type="SUPFAM" id="SSF51735">
    <property type="entry name" value="NAD(P)-binding Rossmann-fold domains"/>
    <property type="match status" value="1"/>
</dbReference>
<sequence length="320" mass="34672">MFWSRKFDPEKDLADLTGKVIIVTGANTGIGYATAKHLARNGAKVYIGSRSEEKGKAAVSKLQEEGIGLGEVVYLHVDLSTPALADQSAQGFLALESKLDILVNNAALIWDAHKESATAQDGITEMMMTNHIGTFQFTKSLLPVLTKTAEQPNSDVRIIIVSSNGHRASVAANPKIQFSLDMFKDHYTGATIPTFARYSVSKLANTLFANTLARRLSSSGIITLSLHPGFVDTSISTNVSFPRLTKLFMSVVARAPDEGAWTSCFAAASPIVRKEADKYNGSYLEPPGKITKASDNALDVALQDQLWEVTEKYLEGQTLD</sequence>
<evidence type="ECO:0000313" key="3">
    <source>
        <dbReference type="Proteomes" id="UP000807469"/>
    </source>
</evidence>
<dbReference type="Gene3D" id="3.40.50.720">
    <property type="entry name" value="NAD(P)-binding Rossmann-like Domain"/>
    <property type="match status" value="1"/>
</dbReference>
<accession>A0A9P6D0D2</accession>